<dbReference type="RefSeq" id="WP_176929856.1">
    <property type="nucleotide sequence ID" value="NZ_FNET01000016.1"/>
</dbReference>
<proteinExistence type="predicted"/>
<name>A0A1G9QDM9_9PSEU</name>
<sequence length="47" mass="4751">MFGDRTAVAVSWIGGTVLPQGAGDPAQIAEVLTAVRSVPLTGSLLEV</sequence>
<dbReference type="AlphaFoldDB" id="A0A1G9QDM9"/>
<organism evidence="1 2">
    <name type="scientific">Lentzea albidocapillata subsp. violacea</name>
    <dbReference type="NCBI Taxonomy" id="128104"/>
    <lineage>
        <taxon>Bacteria</taxon>
        <taxon>Bacillati</taxon>
        <taxon>Actinomycetota</taxon>
        <taxon>Actinomycetes</taxon>
        <taxon>Pseudonocardiales</taxon>
        <taxon>Pseudonocardiaceae</taxon>
        <taxon>Lentzea</taxon>
    </lineage>
</organism>
<accession>A0A1G9QDM9</accession>
<reference evidence="2" key="1">
    <citation type="submission" date="2016-10" db="EMBL/GenBank/DDBJ databases">
        <authorList>
            <person name="Varghese N."/>
            <person name="Submissions S."/>
        </authorList>
    </citation>
    <scope>NUCLEOTIDE SEQUENCE [LARGE SCALE GENOMIC DNA]</scope>
    <source>
        <strain evidence="2">DSM 44796</strain>
    </source>
</reference>
<evidence type="ECO:0000313" key="1">
    <source>
        <dbReference type="EMBL" id="SDM09138.1"/>
    </source>
</evidence>
<evidence type="ECO:0000313" key="2">
    <source>
        <dbReference type="Proteomes" id="UP000199682"/>
    </source>
</evidence>
<dbReference type="EMBL" id="FNET01000016">
    <property type="protein sequence ID" value="SDM09138.1"/>
    <property type="molecule type" value="Genomic_DNA"/>
</dbReference>
<gene>
    <name evidence="1" type="ORF">SAMN04488074_116119</name>
</gene>
<dbReference type="Proteomes" id="UP000199682">
    <property type="component" value="Unassembled WGS sequence"/>
</dbReference>
<protein>
    <submittedName>
        <fullName evidence="1">Uncharacterized protein</fullName>
    </submittedName>
</protein>